<sequence length="366" mass="39830">MTLTYLDLTARQRAVLDGLPFGGHHVVGGAPGSGKSLLAVQRAVMLALTGARTVLVTRSNLLRQSIAPAAAALGPTANRVTVSTAHAWLAARHRERTGAEAPRAEDGWYDWRALIRAATLAEPEPDLSVVVDEGQDLPPDFYRLCRILEARVTVFADECQQLTETHSTLAEIAKALGGCPVREVAGNHRNTRQIAELARHFHVGTVAPEPPEREGPTPRLHSFARPEVLPRFLAGLVRAHPRSSVGVVLRSTRAQLDLLTRLSRTEPRLKPQLYTAEAGRGRYRDLDLSRPGLVIVNRASAKGLGFDHVVVPDAHVDADADPTSAALRMTYYVLATRARHELHFGYEGSGEPPLLARIPRGELLRG</sequence>
<dbReference type="InterPro" id="IPR027417">
    <property type="entry name" value="P-loop_NTPase"/>
</dbReference>
<name>A0ABQ3PT72_9ACTN</name>
<dbReference type="Gene3D" id="3.40.50.300">
    <property type="entry name" value="P-loop containing nucleotide triphosphate hydrolases"/>
    <property type="match status" value="2"/>
</dbReference>
<evidence type="ECO:0000313" key="2">
    <source>
        <dbReference type="Proteomes" id="UP001052739"/>
    </source>
</evidence>
<dbReference type="SUPFAM" id="SSF52540">
    <property type="entry name" value="P-loop containing nucleoside triphosphate hydrolases"/>
    <property type="match status" value="1"/>
</dbReference>
<keyword evidence="2" id="KW-1185">Reference proteome</keyword>
<dbReference type="EMBL" id="BNDW01000120">
    <property type="protein sequence ID" value="GHI28219.1"/>
    <property type="molecule type" value="Genomic_DNA"/>
</dbReference>
<accession>A0ABQ3PT72</accession>
<dbReference type="RefSeq" id="WP_190225037.1">
    <property type="nucleotide sequence ID" value="NZ_BNBS01000083.1"/>
</dbReference>
<reference evidence="1" key="1">
    <citation type="submission" date="2024-05" db="EMBL/GenBank/DDBJ databases">
        <title>Whole genome shotgun sequence of Streptomyces hydrogenans NBRC 13475.</title>
        <authorList>
            <person name="Komaki H."/>
            <person name="Tamura T."/>
        </authorList>
    </citation>
    <scope>NUCLEOTIDE SEQUENCE</scope>
    <source>
        <strain evidence="1">NBRC 13475</strain>
    </source>
</reference>
<proteinExistence type="predicted"/>
<comment type="caution">
    <text evidence="1">The sequence shown here is derived from an EMBL/GenBank/DDBJ whole genome shotgun (WGS) entry which is preliminary data.</text>
</comment>
<evidence type="ECO:0000313" key="1">
    <source>
        <dbReference type="EMBL" id="GHI28219.1"/>
    </source>
</evidence>
<dbReference type="Proteomes" id="UP001052739">
    <property type="component" value="Unassembled WGS sequence"/>
</dbReference>
<organism evidence="1 2">
    <name type="scientific">Streptomyces hydrogenans</name>
    <dbReference type="NCBI Taxonomy" id="1873719"/>
    <lineage>
        <taxon>Bacteria</taxon>
        <taxon>Bacillati</taxon>
        <taxon>Actinomycetota</taxon>
        <taxon>Actinomycetes</taxon>
        <taxon>Kitasatosporales</taxon>
        <taxon>Streptomycetaceae</taxon>
        <taxon>Streptomyces</taxon>
    </lineage>
</organism>
<protein>
    <recommendedName>
        <fullName evidence="3">DNA helicase</fullName>
    </recommendedName>
</protein>
<gene>
    <name evidence="1" type="ORF">Shyd_95900</name>
</gene>
<evidence type="ECO:0008006" key="3">
    <source>
        <dbReference type="Google" id="ProtNLM"/>
    </source>
</evidence>